<proteinExistence type="predicted"/>
<dbReference type="CDD" id="cd05930">
    <property type="entry name" value="A_NRPS"/>
    <property type="match status" value="1"/>
</dbReference>
<dbReference type="SMART" id="SM00823">
    <property type="entry name" value="PKS_PP"/>
    <property type="match status" value="2"/>
</dbReference>
<dbReference type="InterPro" id="IPR001242">
    <property type="entry name" value="Condensation_dom"/>
</dbReference>
<dbReference type="Gene3D" id="3.40.50.980">
    <property type="match status" value="4"/>
</dbReference>
<dbReference type="InterPro" id="IPR023213">
    <property type="entry name" value="CAT-like_dom_sf"/>
</dbReference>
<dbReference type="PROSITE" id="PS50075">
    <property type="entry name" value="CARRIER"/>
    <property type="match status" value="2"/>
</dbReference>
<organism evidence="7 8">
    <name type="scientific">Streptomyces cremeus</name>
    <dbReference type="NCBI Taxonomy" id="66881"/>
    <lineage>
        <taxon>Bacteria</taxon>
        <taxon>Bacillati</taxon>
        <taxon>Actinomycetota</taxon>
        <taxon>Actinomycetes</taxon>
        <taxon>Kitasatosporales</taxon>
        <taxon>Streptomycetaceae</taxon>
        <taxon>Streptomyces</taxon>
    </lineage>
</organism>
<dbReference type="InterPro" id="IPR013217">
    <property type="entry name" value="Methyltransf_12"/>
</dbReference>
<evidence type="ECO:0000313" key="8">
    <source>
        <dbReference type="Proteomes" id="UP001589718"/>
    </source>
</evidence>
<dbReference type="InterPro" id="IPR009081">
    <property type="entry name" value="PP-bd_ACP"/>
</dbReference>
<dbReference type="Gene3D" id="2.30.38.10">
    <property type="entry name" value="Luciferase, Domain 3"/>
    <property type="match status" value="2"/>
</dbReference>
<comment type="caution">
    <text evidence="7">The sequence shown here is derived from an EMBL/GenBank/DDBJ whole genome shotgun (WGS) entry which is preliminary data.</text>
</comment>
<dbReference type="InterPro" id="IPR020845">
    <property type="entry name" value="AMP-binding_CS"/>
</dbReference>
<gene>
    <name evidence="7" type="ORF">ACFFTU_25870</name>
</gene>
<keyword evidence="2" id="KW-0596">Phosphopantetheine</keyword>
<comment type="cofactor">
    <cofactor evidence="1">
        <name>pantetheine 4'-phosphate</name>
        <dbReference type="ChEBI" id="CHEBI:47942"/>
    </cofactor>
</comment>
<dbReference type="Proteomes" id="UP001589718">
    <property type="component" value="Unassembled WGS sequence"/>
</dbReference>
<dbReference type="InterPro" id="IPR036736">
    <property type="entry name" value="ACP-like_sf"/>
</dbReference>
<dbReference type="RefSeq" id="WP_345226190.1">
    <property type="nucleotide sequence ID" value="NZ_BAAAXE010000013.1"/>
</dbReference>
<dbReference type="InterPro" id="IPR029058">
    <property type="entry name" value="AB_hydrolase_fold"/>
</dbReference>
<dbReference type="PROSITE" id="PS00012">
    <property type="entry name" value="PHOSPHOPANTETHEINE"/>
    <property type="match status" value="2"/>
</dbReference>
<evidence type="ECO:0000256" key="4">
    <source>
        <dbReference type="ARBA" id="ARBA00022737"/>
    </source>
</evidence>
<dbReference type="CDD" id="cd02440">
    <property type="entry name" value="AdoMet_MTases"/>
    <property type="match status" value="1"/>
</dbReference>
<dbReference type="InterPro" id="IPR000873">
    <property type="entry name" value="AMP-dep_synth/lig_dom"/>
</dbReference>
<dbReference type="InterPro" id="IPR025110">
    <property type="entry name" value="AMP-bd_C"/>
</dbReference>
<evidence type="ECO:0000256" key="1">
    <source>
        <dbReference type="ARBA" id="ARBA00001957"/>
    </source>
</evidence>
<sequence>MRIPAQDAQEARFSLSRAQHETWLAHQLNPGGQGLRIGEYLELHGSLDIGIFESALREAVAEAEPLHVRFGDEASDEGEPGGDRPGEADEYGHGGALRQWITQQSDWALPVVDLRAEPDPLRAARAWMRADLDRPLDPAQHPLFSYALLLLETGRTLWYQGPHRLVMDERAMSLLAARVAALYTARLTGLDARPTPFGPLRTLVDSDHAYQNSPAAEADRRYWRSRLAGLPEPVRLPEEHADPEDLWHTGTFEVPGDTSGTRQADPSGPAPGAQHTDPTDLVTAALAGYLHRLTGRGDLVVGLSLPARPDDTLDRVPGPVANVLPLRLSVRSDTALADLVQQVSERAREARAHQRRRGEDIARDLSLRGGTRDFTGITVRSAPEASPLRFGQVEATAHQVPGRDRADLAVVVRPSPAAGAPTVVELTSSGGRAALDAHLDRLRRVVRTFAAPHAPSLTLADLDLLAEGERERLLVEWNGPTAHVPETSVVDRFAAQALRAPDADAVVFGELRVSYGELDAASDRLAQLLAARGVGPESVVGLVLPRSVDMVVALLAVLKAGGAYLPVDPEYPAERVAYVLGDAAPALVLSTTGSAAPFGARSRGWLLLDDPSTMPEPASAPADASAARPAIRPAIQPQHPAYVIYTSGSSGRPKGVVVPHAGLPNLISAQADRLGVRPESRVLQFASPSFDASVSDMFVALCSGATLVVAPVERLLPGPALTETVRRYGVTHLKLPPTALAAMPQDGLPAGLTLSVAGEPSTRSLVAQWAPGRRLVNIYGPTEATVCATMSEPLSGDDPWEVPPIGRPLPNTRAFVLDAELSPVPVGVPGELFLAGAGLARGYLGRPALTAERFLPNPFGAGERMYRTGDLVRWTSEGTLEYLGRGDDQVKIRGFRIELGEVETALAAAPGVARAAVATHADAFGAQQLTGYVVPDGNTTVDPTAVRDRLRGELPAFMVPAAVLVLDGLPLTPNGKLDRRALPAPAFGGPSGGPRTPVEEVVAGLFGQVLGLDDVSIEESFFDLGGHSLSATRLAARIRSVFGLELGLRELFEAPTVAALARRLSGARTARPALRGGARPDVLPLSFAQARLWFLYRVEGPSPTYNISSAIRLSGALDVQALTAALGDVVERHESLRTVFPDVDGVPRQEIRTGEDARPDVTFRTVREEDLDARMREAARHAFRLDEELPVRGWLYEVEGPEPHHVLLLMLHHITGDGWSMGKLWRDLAEAYTARRAGAAPGWAPLPVQYADYALWQRELLGDPQDRSSLISQQLDYWQKHLAGLPDRIDLPTDRPHPAVISHRGETFTVRFDAELHDKLAQLARASDASLFMVVHAGLAALLSRLGAGDDIPVGGPTAGRLDESLDDLVGFFVNTMVLRADTSGRPSFRELVARVRETDLDAFAHQDLPFERVVEAANPTRSLAHHPLFQVSLAWQITRGELTMPGLDVTPLLVDNGTSKFDLVMHFFEHRTEDGDPQGLEGHVEFNLDVFDRATAEGIADRLERLLRAAVEAPDLALDRIDLLADGERQQLLTDWNGPAVAPPPDTIADRFAARAADDPGADAVVFGDLRVSYGELDAASDRLARLLASRGVGPESVVGLVLPRSVDMFVAVLAVLKAGGAYLPVDPEYPAERVAYVLGDAAPALVLSSTGQAARFEELSASWTLLDAPGTVTELESTALASPDSEPRDRTTAFEQPAVRPEQPAYVIYTSGSTGRPKGVVLPHGALDNLLAALSDRFALDADDRWLAITTFAFDIATVELLLPLTCGAAVVLADRDTVRDPQALAKEIASHDVTHLQATPSLWKALVHEAPTSLTGLTGLTGGEALPTELAQDLCALGVRLSNLYGPTETTIYSTGGEVRPDSPVTIGRPLPNTSAFVLDAELSPVPVGVPGELFLAGAGLARGYLGRPALTAERFLPNPFGAGERMYRTGDLVRWTAEGTLEYLGRGDDQVKIRGFRIELGEVETALAAAPGVARAVVAPRADALGAQQLIGYVVPAKDTEAEDELRAQQLGDWEQIWNDVYRAADTGALGEDFSGWNSSYDEAPIPLDEMAEWLDRTVTAIGGLRPRRILEIGVGSGLLLSRLAGECDEYWGTDLSKEVVAALGAKVSADPALRDRVRLHTAPADDLSALPQGHFDTVVLNSVVQYFPSGAYLAEVLRNVTALLTPGGTVFVGDVRNLHLARTFHGATQLHRLSGATTPAEARHAIEQRALRENELLVAPEFFAALSHDAPEFAAAGIALKRGWYDNELSRYRYDVVLHTAPPRTVPAESLPVLRWGRDVGSAEQLEQRLRTLPSAVRVTGVPNRRLAADVRTVRALEAGHTRGDVLEPSASAAPATVVPESLHRLGEQLGRPVTTLWSQEGADLFDAVFLAADASSSPVVVTAPRPVGDPASFSNNPAASRDVGQLGTVAREFVRLRLPDYMVPASVVVLDAMPMTANGKVDRKALPAPVFHAGSGSRRPRTPVEEVLTGLFAEVLGLPSAGVEDNFFDLGGHSLLATRLVEKVRSAFGAELGVRALFEAPTPAGLARRVGSEDDGGGLDVLFPLRAKGELPPLFCVHPLGGLGWSYAGLLPYVDRRRPVYALQARGVAEPGIRPGSIAEIAADYVAQIRMLQPSGPYHLLGWSFGGIVAQTMAAQLHDAGERVDLLAVVDIGPYPRERGHEPIDRDVLHLLCEAVGVDTAELPEGVTGPEGVAEAIKAGGSLADALPAQRELLALVDVIRHHFRLRQEFEPSRYAGDLLLFRSVTDAPGTAGAPEVRLLDREWEPYVAGNIAQHDVARPHSELMRPQALKVIGPVLAEALDPLGPPA</sequence>
<dbReference type="InterPro" id="IPR001031">
    <property type="entry name" value="Thioesterase"/>
</dbReference>
<dbReference type="Gene3D" id="3.30.300.30">
    <property type="match status" value="3"/>
</dbReference>
<dbReference type="Pfam" id="PF00501">
    <property type="entry name" value="AMP-binding"/>
    <property type="match status" value="2"/>
</dbReference>
<dbReference type="CDD" id="cd17652">
    <property type="entry name" value="A_NRPS_CmdD_like"/>
    <property type="match status" value="1"/>
</dbReference>
<keyword evidence="8" id="KW-1185">Reference proteome</keyword>
<dbReference type="Gene3D" id="3.30.559.30">
    <property type="entry name" value="Nonribosomal peptide synthetase, condensation domain"/>
    <property type="match status" value="2"/>
</dbReference>
<keyword evidence="3" id="KW-0597">Phosphoprotein</keyword>
<accession>A0ABV5PJJ2</accession>
<evidence type="ECO:0000256" key="3">
    <source>
        <dbReference type="ARBA" id="ARBA00022553"/>
    </source>
</evidence>
<dbReference type="SUPFAM" id="SSF53335">
    <property type="entry name" value="S-adenosyl-L-methionine-dependent methyltransferases"/>
    <property type="match status" value="1"/>
</dbReference>
<dbReference type="Pfam" id="PF00550">
    <property type="entry name" value="PP-binding"/>
    <property type="match status" value="2"/>
</dbReference>
<dbReference type="Gene3D" id="3.30.559.10">
    <property type="entry name" value="Chloramphenicol acetyltransferase-like domain"/>
    <property type="match status" value="2"/>
</dbReference>
<feature type="compositionally biased region" description="Basic and acidic residues" evidence="5">
    <location>
        <begin position="81"/>
        <end position="92"/>
    </location>
</feature>
<dbReference type="InterPro" id="IPR029063">
    <property type="entry name" value="SAM-dependent_MTases_sf"/>
</dbReference>
<dbReference type="NCBIfam" id="TIGR01733">
    <property type="entry name" value="AA-adenyl-dom"/>
    <property type="match status" value="2"/>
</dbReference>
<dbReference type="CDD" id="cd19540">
    <property type="entry name" value="LCL_NRPS-like"/>
    <property type="match status" value="1"/>
</dbReference>
<keyword evidence="4" id="KW-0677">Repeat</keyword>
<name>A0ABV5PJJ2_STRCM</name>
<dbReference type="EMBL" id="JBHMCR010000017">
    <property type="protein sequence ID" value="MFB9523376.1"/>
    <property type="molecule type" value="Genomic_DNA"/>
</dbReference>
<dbReference type="InterPro" id="IPR020806">
    <property type="entry name" value="PKS_PP-bd"/>
</dbReference>
<dbReference type="Gene3D" id="1.10.1200.10">
    <property type="entry name" value="ACP-like"/>
    <property type="match status" value="1"/>
</dbReference>
<evidence type="ECO:0000256" key="5">
    <source>
        <dbReference type="SAM" id="MobiDB-lite"/>
    </source>
</evidence>
<evidence type="ECO:0000256" key="2">
    <source>
        <dbReference type="ARBA" id="ARBA00022450"/>
    </source>
</evidence>
<dbReference type="SUPFAM" id="SSF52777">
    <property type="entry name" value="CoA-dependent acyltransferases"/>
    <property type="match status" value="4"/>
</dbReference>
<feature type="compositionally biased region" description="Basic and acidic residues" evidence="5">
    <location>
        <begin position="235"/>
        <end position="247"/>
    </location>
</feature>
<dbReference type="SUPFAM" id="SSF56801">
    <property type="entry name" value="Acetyl-CoA synthetase-like"/>
    <property type="match status" value="2"/>
</dbReference>
<dbReference type="InterPro" id="IPR006162">
    <property type="entry name" value="Ppantetheine_attach_site"/>
</dbReference>
<dbReference type="PANTHER" id="PTHR45527:SF1">
    <property type="entry name" value="FATTY ACID SYNTHASE"/>
    <property type="match status" value="1"/>
</dbReference>
<dbReference type="Pfam" id="PF00975">
    <property type="entry name" value="Thioesterase"/>
    <property type="match status" value="1"/>
</dbReference>
<dbReference type="PROSITE" id="PS00455">
    <property type="entry name" value="AMP_BINDING"/>
    <property type="match status" value="2"/>
</dbReference>
<dbReference type="Pfam" id="PF13193">
    <property type="entry name" value="AMP-binding_C"/>
    <property type="match status" value="1"/>
</dbReference>
<dbReference type="Gene3D" id="3.40.50.1820">
    <property type="entry name" value="alpha/beta hydrolase"/>
    <property type="match status" value="1"/>
</dbReference>
<evidence type="ECO:0000313" key="7">
    <source>
        <dbReference type="EMBL" id="MFB9523376.1"/>
    </source>
</evidence>
<dbReference type="Pfam" id="PF08242">
    <property type="entry name" value="Methyltransf_12"/>
    <property type="match status" value="1"/>
</dbReference>
<dbReference type="Pfam" id="PF00668">
    <property type="entry name" value="Condensation"/>
    <property type="match status" value="2"/>
</dbReference>
<dbReference type="InterPro" id="IPR045851">
    <property type="entry name" value="AMP-bd_C_sf"/>
</dbReference>
<dbReference type="Gene3D" id="3.40.50.150">
    <property type="entry name" value="Vaccinia Virus protein VP39"/>
    <property type="match status" value="1"/>
</dbReference>
<dbReference type="SUPFAM" id="SSF47336">
    <property type="entry name" value="ACP-like"/>
    <property type="match status" value="2"/>
</dbReference>
<protein>
    <submittedName>
        <fullName evidence="7">Amino acid adenylation domain-containing protein</fullName>
    </submittedName>
</protein>
<dbReference type="InterPro" id="IPR010071">
    <property type="entry name" value="AA_adenyl_dom"/>
</dbReference>
<feature type="region of interest" description="Disordered" evidence="5">
    <location>
        <begin position="234"/>
        <end position="278"/>
    </location>
</feature>
<feature type="domain" description="Carrier" evidence="6">
    <location>
        <begin position="2465"/>
        <end position="2540"/>
    </location>
</feature>
<evidence type="ECO:0000259" key="6">
    <source>
        <dbReference type="PROSITE" id="PS50075"/>
    </source>
</evidence>
<feature type="domain" description="Carrier" evidence="6">
    <location>
        <begin position="993"/>
        <end position="1068"/>
    </location>
</feature>
<feature type="region of interest" description="Disordered" evidence="5">
    <location>
        <begin position="68"/>
        <end position="92"/>
    </location>
</feature>
<dbReference type="PANTHER" id="PTHR45527">
    <property type="entry name" value="NONRIBOSOMAL PEPTIDE SYNTHETASE"/>
    <property type="match status" value="1"/>
</dbReference>
<reference evidence="7 8" key="1">
    <citation type="submission" date="2024-09" db="EMBL/GenBank/DDBJ databases">
        <authorList>
            <person name="Sun Q."/>
            <person name="Mori K."/>
        </authorList>
    </citation>
    <scope>NUCLEOTIDE SEQUENCE [LARGE SCALE GENOMIC DNA]</scope>
    <source>
        <strain evidence="7 8">JCM 4362</strain>
    </source>
</reference>
<dbReference type="SUPFAM" id="SSF53474">
    <property type="entry name" value="alpha/beta-Hydrolases"/>
    <property type="match status" value="1"/>
</dbReference>